<dbReference type="Proteomes" id="UP000799753">
    <property type="component" value="Unassembled WGS sequence"/>
</dbReference>
<gene>
    <name evidence="1" type="ORF">P280DRAFT_496710</name>
</gene>
<sequence>MSTPTIAPPSNSQLQSPLARLPAEIKHLIFRHTFASPKPIIDAIPGRARSSNEAATTPSLSLAILQTCRRLYHEADRRQIYTQNTFRFTTADRVRDFFQTLGNEYSSCVHDIEIDARKVRSNHPEIAKEWLQYLAWGSGNWTGGTWRKTMDSLRVDAPGLKCLRLNFSSWPTIPMFRTVLWNLLRAMVLQAKGLERIVIVGASRGKAMARRDPWSPVHFVGGDDVGADDLVELMWATVGKAKNTQKVIRWERCDGKLYLEVVTTEHLRKQVDRSWTGPCTRKAYTDAWPENGS</sequence>
<dbReference type="AlphaFoldDB" id="A0A6A6S854"/>
<dbReference type="InterPro" id="IPR038883">
    <property type="entry name" value="AN11006-like"/>
</dbReference>
<evidence type="ECO:0000313" key="1">
    <source>
        <dbReference type="EMBL" id="KAF2642913.1"/>
    </source>
</evidence>
<keyword evidence="2" id="KW-1185">Reference proteome</keyword>
<feature type="non-terminal residue" evidence="1">
    <location>
        <position position="293"/>
    </location>
</feature>
<accession>A0A6A6S854</accession>
<proteinExistence type="predicted"/>
<organism evidence="1 2">
    <name type="scientific">Massarina eburnea CBS 473.64</name>
    <dbReference type="NCBI Taxonomy" id="1395130"/>
    <lineage>
        <taxon>Eukaryota</taxon>
        <taxon>Fungi</taxon>
        <taxon>Dikarya</taxon>
        <taxon>Ascomycota</taxon>
        <taxon>Pezizomycotina</taxon>
        <taxon>Dothideomycetes</taxon>
        <taxon>Pleosporomycetidae</taxon>
        <taxon>Pleosporales</taxon>
        <taxon>Massarineae</taxon>
        <taxon>Massarinaceae</taxon>
        <taxon>Massarina</taxon>
    </lineage>
</organism>
<reference evidence="1" key="1">
    <citation type="journal article" date="2020" name="Stud. Mycol.">
        <title>101 Dothideomycetes genomes: a test case for predicting lifestyles and emergence of pathogens.</title>
        <authorList>
            <person name="Haridas S."/>
            <person name="Albert R."/>
            <person name="Binder M."/>
            <person name="Bloem J."/>
            <person name="Labutti K."/>
            <person name="Salamov A."/>
            <person name="Andreopoulos B."/>
            <person name="Baker S."/>
            <person name="Barry K."/>
            <person name="Bills G."/>
            <person name="Bluhm B."/>
            <person name="Cannon C."/>
            <person name="Castanera R."/>
            <person name="Culley D."/>
            <person name="Daum C."/>
            <person name="Ezra D."/>
            <person name="Gonzalez J."/>
            <person name="Henrissat B."/>
            <person name="Kuo A."/>
            <person name="Liang C."/>
            <person name="Lipzen A."/>
            <person name="Lutzoni F."/>
            <person name="Magnuson J."/>
            <person name="Mondo S."/>
            <person name="Nolan M."/>
            <person name="Ohm R."/>
            <person name="Pangilinan J."/>
            <person name="Park H.-J."/>
            <person name="Ramirez L."/>
            <person name="Alfaro M."/>
            <person name="Sun H."/>
            <person name="Tritt A."/>
            <person name="Yoshinaga Y."/>
            <person name="Zwiers L.-H."/>
            <person name="Turgeon B."/>
            <person name="Goodwin S."/>
            <person name="Spatafora J."/>
            <person name="Crous P."/>
            <person name="Grigoriev I."/>
        </authorList>
    </citation>
    <scope>NUCLEOTIDE SEQUENCE</scope>
    <source>
        <strain evidence="1">CBS 473.64</strain>
    </source>
</reference>
<evidence type="ECO:0000313" key="2">
    <source>
        <dbReference type="Proteomes" id="UP000799753"/>
    </source>
</evidence>
<protein>
    <recommendedName>
        <fullName evidence="3">F-box domain-containing protein</fullName>
    </recommendedName>
</protein>
<dbReference type="PANTHER" id="PTHR42085">
    <property type="entry name" value="F-BOX DOMAIN-CONTAINING PROTEIN"/>
    <property type="match status" value="1"/>
</dbReference>
<name>A0A6A6S854_9PLEO</name>
<evidence type="ECO:0008006" key="3">
    <source>
        <dbReference type="Google" id="ProtNLM"/>
    </source>
</evidence>
<dbReference type="EMBL" id="MU006780">
    <property type="protein sequence ID" value="KAF2642913.1"/>
    <property type="molecule type" value="Genomic_DNA"/>
</dbReference>
<dbReference type="OrthoDB" id="62952at2759"/>
<dbReference type="PANTHER" id="PTHR42085:SF1">
    <property type="entry name" value="F-BOX DOMAIN-CONTAINING PROTEIN"/>
    <property type="match status" value="1"/>
</dbReference>